<comment type="caution">
    <text evidence="10">The sequence shown here is derived from an EMBL/GenBank/DDBJ whole genome shotgun (WGS) entry which is preliminary data.</text>
</comment>
<evidence type="ECO:0000256" key="2">
    <source>
        <dbReference type="ARBA" id="ARBA00022630"/>
    </source>
</evidence>
<dbReference type="Pfam" id="PF00175">
    <property type="entry name" value="NAD_binding_1"/>
    <property type="match status" value="1"/>
</dbReference>
<keyword evidence="6" id="KW-0560">Oxidoreductase</keyword>
<dbReference type="SUPFAM" id="SSF52343">
    <property type="entry name" value="Ferredoxin reductase-like, C-terminal NADP-linked domain"/>
    <property type="match status" value="1"/>
</dbReference>
<sequence>MKQVKILSKKNATHDVVQLRTQKPKDLSFLPGQAVDVSLNKPEWKEELRPFTFTSLPQDDYLEFHIKIYPEHDGVTEQIGKLRQNDSLSLGDVFGAIKYQGEGVFIAGGAGVTPFISILRDLEKQNKMGHNKLLFANKTADDIIEKELFNQLLGDNFVNVLSDEQKEGYEHGYITKDLIKAQIQNENSLFYLCGPPPMMDAVLKQLKELGIDKSKIIQEEF</sequence>
<dbReference type="SUPFAM" id="SSF63380">
    <property type="entry name" value="Riboflavin synthase domain-like"/>
    <property type="match status" value="1"/>
</dbReference>
<dbReference type="Gene3D" id="2.40.30.10">
    <property type="entry name" value="Translation factors"/>
    <property type="match status" value="1"/>
</dbReference>
<evidence type="ECO:0000256" key="8">
    <source>
        <dbReference type="ARBA" id="ARBA00023014"/>
    </source>
</evidence>
<dbReference type="PANTHER" id="PTHR47354">
    <property type="entry name" value="NADH OXIDOREDUCTASE HCR"/>
    <property type="match status" value="1"/>
</dbReference>
<dbReference type="Proteomes" id="UP001230915">
    <property type="component" value="Unassembled WGS sequence"/>
</dbReference>
<evidence type="ECO:0000256" key="5">
    <source>
        <dbReference type="ARBA" id="ARBA00022827"/>
    </source>
</evidence>
<name>A0ABU1A1Z1_9FLAO</name>
<evidence type="ECO:0000256" key="7">
    <source>
        <dbReference type="ARBA" id="ARBA00023004"/>
    </source>
</evidence>
<dbReference type="InterPro" id="IPR013112">
    <property type="entry name" value="FAD-bd_8"/>
</dbReference>
<accession>A0ABU1A1Z1</accession>
<organism evidence="10 11">
    <name type="scientific">Mesonia profundi</name>
    <dbReference type="NCBI Taxonomy" id="3070998"/>
    <lineage>
        <taxon>Bacteria</taxon>
        <taxon>Pseudomonadati</taxon>
        <taxon>Bacteroidota</taxon>
        <taxon>Flavobacteriia</taxon>
        <taxon>Flavobacteriales</taxon>
        <taxon>Flavobacteriaceae</taxon>
        <taxon>Mesonia</taxon>
    </lineage>
</organism>
<dbReference type="InterPro" id="IPR039261">
    <property type="entry name" value="FNR_nucleotide-bd"/>
</dbReference>
<gene>
    <name evidence="10" type="ORF">RBU60_08615</name>
</gene>
<dbReference type="RefSeq" id="WP_308864440.1">
    <property type="nucleotide sequence ID" value="NZ_JAVHUL010000019.1"/>
</dbReference>
<dbReference type="EMBL" id="JAVHUL010000019">
    <property type="protein sequence ID" value="MDQ7917635.1"/>
    <property type="molecule type" value="Genomic_DNA"/>
</dbReference>
<keyword evidence="2" id="KW-0285">Flavoprotein</keyword>
<keyword evidence="3" id="KW-0001">2Fe-2S</keyword>
<keyword evidence="5" id="KW-0274">FAD</keyword>
<reference evidence="10 11" key="1">
    <citation type="submission" date="2023-08" db="EMBL/GenBank/DDBJ databases">
        <title>Mesonia sp. MT50, isolated from deep-sea sediment of the Mariana Trench.</title>
        <authorList>
            <person name="Fu H."/>
        </authorList>
    </citation>
    <scope>NUCLEOTIDE SEQUENCE [LARGE SCALE GENOMIC DNA]</scope>
    <source>
        <strain evidence="10 11">MT50</strain>
    </source>
</reference>
<dbReference type="PROSITE" id="PS51384">
    <property type="entry name" value="FAD_FR"/>
    <property type="match status" value="1"/>
</dbReference>
<keyword evidence="11" id="KW-1185">Reference proteome</keyword>
<dbReference type="Pfam" id="PF08022">
    <property type="entry name" value="FAD_binding_8"/>
    <property type="match status" value="1"/>
</dbReference>
<evidence type="ECO:0000313" key="10">
    <source>
        <dbReference type="EMBL" id="MDQ7917635.1"/>
    </source>
</evidence>
<evidence type="ECO:0000256" key="3">
    <source>
        <dbReference type="ARBA" id="ARBA00022714"/>
    </source>
</evidence>
<keyword evidence="8" id="KW-0411">Iron-sulfur</keyword>
<dbReference type="PRINTS" id="PR00410">
    <property type="entry name" value="PHEHYDRXLASE"/>
</dbReference>
<keyword evidence="7" id="KW-0408">Iron</keyword>
<dbReference type="PANTHER" id="PTHR47354:SF8">
    <property type="entry name" value="1,2-PHENYLACETYL-COA EPOXIDASE, SUBUNIT E"/>
    <property type="match status" value="1"/>
</dbReference>
<proteinExistence type="predicted"/>
<dbReference type="Gene3D" id="3.40.50.80">
    <property type="entry name" value="Nucleotide-binding domain of ferredoxin-NADP reductase (FNR) module"/>
    <property type="match status" value="1"/>
</dbReference>
<keyword evidence="4" id="KW-0479">Metal-binding</keyword>
<comment type="cofactor">
    <cofactor evidence="1">
        <name>FAD</name>
        <dbReference type="ChEBI" id="CHEBI:57692"/>
    </cofactor>
</comment>
<protein>
    <submittedName>
        <fullName evidence="10">FAD-binding oxidoreductase</fullName>
    </submittedName>
</protein>
<dbReference type="InterPro" id="IPR001433">
    <property type="entry name" value="OxRdtase_FAD/NAD-bd"/>
</dbReference>
<dbReference type="InterPro" id="IPR017938">
    <property type="entry name" value="Riboflavin_synthase-like_b-brl"/>
</dbReference>
<feature type="domain" description="FAD-binding FR-type" evidence="9">
    <location>
        <begin position="1"/>
        <end position="100"/>
    </location>
</feature>
<evidence type="ECO:0000313" key="11">
    <source>
        <dbReference type="Proteomes" id="UP001230915"/>
    </source>
</evidence>
<dbReference type="InterPro" id="IPR017927">
    <property type="entry name" value="FAD-bd_FR_type"/>
</dbReference>
<evidence type="ECO:0000256" key="1">
    <source>
        <dbReference type="ARBA" id="ARBA00001974"/>
    </source>
</evidence>
<dbReference type="InterPro" id="IPR050415">
    <property type="entry name" value="MRET"/>
</dbReference>
<evidence type="ECO:0000256" key="6">
    <source>
        <dbReference type="ARBA" id="ARBA00023002"/>
    </source>
</evidence>
<evidence type="ECO:0000259" key="9">
    <source>
        <dbReference type="PROSITE" id="PS51384"/>
    </source>
</evidence>
<evidence type="ECO:0000256" key="4">
    <source>
        <dbReference type="ARBA" id="ARBA00022723"/>
    </source>
</evidence>